<organism evidence="4 5">
    <name type="scientific">Microbulbifer aestuariivivens</name>
    <dbReference type="NCBI Taxonomy" id="1908308"/>
    <lineage>
        <taxon>Bacteria</taxon>
        <taxon>Pseudomonadati</taxon>
        <taxon>Pseudomonadota</taxon>
        <taxon>Gammaproteobacteria</taxon>
        <taxon>Cellvibrionales</taxon>
        <taxon>Microbulbiferaceae</taxon>
        <taxon>Microbulbifer</taxon>
    </lineage>
</organism>
<evidence type="ECO:0000256" key="2">
    <source>
        <dbReference type="SAM" id="MobiDB-lite"/>
    </source>
</evidence>
<dbReference type="PANTHER" id="PTHR10963:SF55">
    <property type="entry name" value="GLYCOSIDE HYDROLASE FAMILY 16 PROTEIN"/>
    <property type="match status" value="1"/>
</dbReference>
<name>A0ABP9WNU9_9GAMM</name>
<feature type="region of interest" description="Disordered" evidence="2">
    <location>
        <begin position="40"/>
        <end position="65"/>
    </location>
</feature>
<dbReference type="Proteomes" id="UP001408594">
    <property type="component" value="Unassembled WGS sequence"/>
</dbReference>
<dbReference type="InterPro" id="IPR013320">
    <property type="entry name" value="ConA-like_dom_sf"/>
</dbReference>
<protein>
    <recommendedName>
        <fullName evidence="3">GH16 domain-containing protein</fullName>
    </recommendedName>
</protein>
<comment type="similarity">
    <text evidence="1">Belongs to the glycosyl hydrolase 16 family.</text>
</comment>
<dbReference type="Gene3D" id="2.60.120.200">
    <property type="match status" value="1"/>
</dbReference>
<reference evidence="4 5" key="1">
    <citation type="submission" date="2024-02" db="EMBL/GenBank/DDBJ databases">
        <title>Microbulbifer aestuariivivens NBRC 112533.</title>
        <authorList>
            <person name="Ichikawa N."/>
            <person name="Katano-Makiyama Y."/>
            <person name="Hidaka K."/>
        </authorList>
    </citation>
    <scope>NUCLEOTIDE SEQUENCE [LARGE SCALE GENOMIC DNA]</scope>
    <source>
        <strain evidence="4 5">NBRC 112533</strain>
    </source>
</reference>
<evidence type="ECO:0000313" key="5">
    <source>
        <dbReference type="Proteomes" id="UP001408594"/>
    </source>
</evidence>
<sequence>MAAMAAVAMAMANRFYRRMTPAILTAVILAAAAIAGCSGSSAVSGPGERDSGESEASGESDASGLSGAAQASAGGLNCLGAPLASGYCLVWRDDFNGTALDIGKWSYERNCWGGGNDEAQCYVDDRENIWVADGRLHLKAIRKDATGPALMDDHPGYDAQDRSGSGTYTSARLRSRGKGDWKYGRFEIRAKLPRGQGTWPAVWMLPTDWEYGQWASSGEIDIMEAVNLHVGGEDRVHGTLHYGGPAPENVYSGEAYRLPGAANPADGFHEYALEWEEGEIRWYVDGTHYATQTSDGWYSRAAPDSPHAPFDRRFHLLLNLAVGGNWAGKVNATGIDESAFPQQMEVDYVRVYQCTRDPATGRGCATLGEAAVHNPGRQPPN</sequence>
<proteinExistence type="inferred from homology"/>
<dbReference type="PANTHER" id="PTHR10963">
    <property type="entry name" value="GLYCOSYL HYDROLASE-RELATED"/>
    <property type="match status" value="1"/>
</dbReference>
<accession>A0ABP9WNU9</accession>
<comment type="caution">
    <text evidence="4">The sequence shown here is derived from an EMBL/GenBank/DDBJ whole genome shotgun (WGS) entry which is preliminary data.</text>
</comment>
<dbReference type="EMBL" id="BAABRT010000008">
    <property type="protein sequence ID" value="GAA5524789.1"/>
    <property type="molecule type" value="Genomic_DNA"/>
</dbReference>
<dbReference type="InterPro" id="IPR050546">
    <property type="entry name" value="Glycosyl_Hydrlase_16"/>
</dbReference>
<evidence type="ECO:0000256" key="1">
    <source>
        <dbReference type="ARBA" id="ARBA00006865"/>
    </source>
</evidence>
<evidence type="ECO:0000313" key="4">
    <source>
        <dbReference type="EMBL" id="GAA5524789.1"/>
    </source>
</evidence>
<feature type="domain" description="GH16" evidence="3">
    <location>
        <begin position="60"/>
        <end position="357"/>
    </location>
</feature>
<evidence type="ECO:0000259" key="3">
    <source>
        <dbReference type="PROSITE" id="PS51762"/>
    </source>
</evidence>
<dbReference type="PROSITE" id="PS51762">
    <property type="entry name" value="GH16_2"/>
    <property type="match status" value="1"/>
</dbReference>
<gene>
    <name evidence="4" type="ORF">Maes01_01348</name>
</gene>
<dbReference type="Pfam" id="PF00722">
    <property type="entry name" value="Glyco_hydro_16"/>
    <property type="match status" value="1"/>
</dbReference>
<dbReference type="InterPro" id="IPR000757">
    <property type="entry name" value="Beta-glucanase-like"/>
</dbReference>
<feature type="compositionally biased region" description="Low complexity" evidence="2">
    <location>
        <begin position="54"/>
        <end position="65"/>
    </location>
</feature>
<dbReference type="CDD" id="cd08023">
    <property type="entry name" value="GH16_laminarinase_like"/>
    <property type="match status" value="1"/>
</dbReference>
<keyword evidence="5" id="KW-1185">Reference proteome</keyword>
<dbReference type="SUPFAM" id="SSF49899">
    <property type="entry name" value="Concanavalin A-like lectins/glucanases"/>
    <property type="match status" value="1"/>
</dbReference>